<evidence type="ECO:0000259" key="4">
    <source>
        <dbReference type="PROSITE" id="PS51118"/>
    </source>
</evidence>
<dbReference type="SUPFAM" id="SSF46785">
    <property type="entry name" value="Winged helix' DNA-binding domain"/>
    <property type="match status" value="1"/>
</dbReference>
<keyword evidence="2" id="KW-0238">DNA-binding</keyword>
<dbReference type="Gene3D" id="1.10.10.10">
    <property type="entry name" value="Winged helix-like DNA-binding domain superfamily/Winged helix DNA-binding domain"/>
    <property type="match status" value="1"/>
</dbReference>
<dbReference type="STRING" id="82633.GCA_000974605_03809"/>
<dbReference type="GO" id="GO:0003677">
    <property type="term" value="F:DNA binding"/>
    <property type="evidence" value="ECO:0007669"/>
    <property type="project" value="UniProtKB-KW"/>
</dbReference>
<evidence type="ECO:0000256" key="3">
    <source>
        <dbReference type="ARBA" id="ARBA00023163"/>
    </source>
</evidence>
<sequence>MTRTSPKPPESCPVARSLDVVGDRWSLLIVRDAFDGVRRFSDFQRGLGMARNILADRLHKLLEAGVLALQAASDGSAYQEYVLTAAGERLFPVVVALRQWGERHRFAAGERHSTLIDKRTGKPVPPMQPLAKDGTAIRPADTEVRKLKQDIDTARTGV</sequence>
<protein>
    <submittedName>
        <fullName evidence="5">Transcriptional regulator</fullName>
    </submittedName>
</protein>
<dbReference type="InterPro" id="IPR036390">
    <property type="entry name" value="WH_DNA-bd_sf"/>
</dbReference>
<dbReference type="Proteomes" id="UP000234341">
    <property type="component" value="Unassembled WGS sequence"/>
</dbReference>
<dbReference type="OrthoDB" id="9807069at2"/>
<dbReference type="Pfam" id="PF01638">
    <property type="entry name" value="HxlR"/>
    <property type="match status" value="1"/>
</dbReference>
<dbReference type="RefSeq" id="WP_101681250.1">
    <property type="nucleotide sequence ID" value="NZ_PJRP01000003.1"/>
</dbReference>
<dbReference type="PANTHER" id="PTHR33204">
    <property type="entry name" value="TRANSCRIPTIONAL REGULATOR, MARR FAMILY"/>
    <property type="match status" value="1"/>
</dbReference>
<dbReference type="EMBL" id="PJRP01000003">
    <property type="protein sequence ID" value="PLQ00684.1"/>
    <property type="molecule type" value="Genomic_DNA"/>
</dbReference>
<feature type="domain" description="HTH hxlR-type" evidence="4">
    <location>
        <begin position="12"/>
        <end position="109"/>
    </location>
</feature>
<dbReference type="InterPro" id="IPR036388">
    <property type="entry name" value="WH-like_DNA-bd_sf"/>
</dbReference>
<organism evidence="5 6">
    <name type="scientific">Cupriavidus pauculus</name>
    <dbReference type="NCBI Taxonomy" id="82633"/>
    <lineage>
        <taxon>Bacteria</taxon>
        <taxon>Pseudomonadati</taxon>
        <taxon>Pseudomonadota</taxon>
        <taxon>Betaproteobacteria</taxon>
        <taxon>Burkholderiales</taxon>
        <taxon>Burkholderiaceae</taxon>
        <taxon>Cupriavidus</taxon>
    </lineage>
</organism>
<evidence type="ECO:0000256" key="2">
    <source>
        <dbReference type="ARBA" id="ARBA00023125"/>
    </source>
</evidence>
<evidence type="ECO:0000313" key="6">
    <source>
        <dbReference type="Proteomes" id="UP000234341"/>
    </source>
</evidence>
<reference evidence="5 6" key="1">
    <citation type="submission" date="2017-12" db="EMBL/GenBank/DDBJ databases">
        <title>Genome sequence of the active heterotrophic nitrifier-denitrifier, Cupriavidus pauculus UM1.</title>
        <authorList>
            <person name="Putonti C."/>
            <person name="Castignetti D."/>
        </authorList>
    </citation>
    <scope>NUCLEOTIDE SEQUENCE [LARGE SCALE GENOMIC DNA]</scope>
    <source>
        <strain evidence="5 6">UM1</strain>
    </source>
</reference>
<name>A0A2N5CEP3_9BURK</name>
<dbReference type="InterPro" id="IPR002577">
    <property type="entry name" value="HTH_HxlR"/>
</dbReference>
<proteinExistence type="predicted"/>
<gene>
    <name evidence="5" type="ORF">CYJ10_09485</name>
</gene>
<keyword evidence="3" id="KW-0804">Transcription</keyword>
<keyword evidence="1" id="KW-0805">Transcription regulation</keyword>
<dbReference type="PROSITE" id="PS51118">
    <property type="entry name" value="HTH_HXLR"/>
    <property type="match status" value="1"/>
</dbReference>
<dbReference type="AlphaFoldDB" id="A0A2N5CEP3"/>
<dbReference type="PANTHER" id="PTHR33204:SF18">
    <property type="entry name" value="TRANSCRIPTIONAL REGULATORY PROTEIN"/>
    <property type="match status" value="1"/>
</dbReference>
<evidence type="ECO:0000256" key="1">
    <source>
        <dbReference type="ARBA" id="ARBA00023015"/>
    </source>
</evidence>
<evidence type="ECO:0000313" key="5">
    <source>
        <dbReference type="EMBL" id="PLQ00684.1"/>
    </source>
</evidence>
<accession>A0A2N5CEP3</accession>
<comment type="caution">
    <text evidence="5">The sequence shown here is derived from an EMBL/GenBank/DDBJ whole genome shotgun (WGS) entry which is preliminary data.</text>
</comment>